<reference evidence="2" key="1">
    <citation type="submission" date="2023-04" db="EMBL/GenBank/DDBJ databases">
        <authorList>
            <person name="Vijverberg K."/>
            <person name="Xiong W."/>
            <person name="Schranz E."/>
        </authorList>
    </citation>
    <scope>NUCLEOTIDE SEQUENCE</scope>
</reference>
<organism evidence="2 3">
    <name type="scientific">Lactuca saligna</name>
    <name type="common">Willowleaf lettuce</name>
    <dbReference type="NCBI Taxonomy" id="75948"/>
    <lineage>
        <taxon>Eukaryota</taxon>
        <taxon>Viridiplantae</taxon>
        <taxon>Streptophyta</taxon>
        <taxon>Embryophyta</taxon>
        <taxon>Tracheophyta</taxon>
        <taxon>Spermatophyta</taxon>
        <taxon>Magnoliopsida</taxon>
        <taxon>eudicotyledons</taxon>
        <taxon>Gunneridae</taxon>
        <taxon>Pentapetalae</taxon>
        <taxon>asterids</taxon>
        <taxon>campanulids</taxon>
        <taxon>Asterales</taxon>
        <taxon>Asteraceae</taxon>
        <taxon>Cichorioideae</taxon>
        <taxon>Cichorieae</taxon>
        <taxon>Lactucinae</taxon>
        <taxon>Lactuca</taxon>
    </lineage>
</organism>
<gene>
    <name evidence="2" type="ORF">LSALG_LOCUS21074</name>
</gene>
<dbReference type="EMBL" id="OX465080">
    <property type="protein sequence ID" value="CAI9281376.1"/>
    <property type="molecule type" value="Genomic_DNA"/>
</dbReference>
<sequence>MASSSNTPSATDQTDSSGLLSLNPNQNLILDHDPSKYEAFLHPLIECLGHSPVAQALSMTENVPFIHLSNAFTTTRYQESRSIITFKVGFVQTSTTKACFSRLLRVPVSRDLIDLKSASSSVVLEMF</sequence>
<feature type="region of interest" description="Disordered" evidence="1">
    <location>
        <begin position="1"/>
        <end position="20"/>
    </location>
</feature>
<evidence type="ECO:0000313" key="2">
    <source>
        <dbReference type="EMBL" id="CAI9281376.1"/>
    </source>
</evidence>
<evidence type="ECO:0000256" key="1">
    <source>
        <dbReference type="SAM" id="MobiDB-lite"/>
    </source>
</evidence>
<evidence type="ECO:0000313" key="3">
    <source>
        <dbReference type="Proteomes" id="UP001177003"/>
    </source>
</evidence>
<proteinExistence type="predicted"/>
<protein>
    <submittedName>
        <fullName evidence="2">Uncharacterized protein</fullName>
    </submittedName>
</protein>
<dbReference type="Proteomes" id="UP001177003">
    <property type="component" value="Chromosome 4"/>
</dbReference>
<name>A0AA35YW53_LACSI</name>
<dbReference type="AlphaFoldDB" id="A0AA35YW53"/>
<accession>A0AA35YW53</accession>
<keyword evidence="3" id="KW-1185">Reference proteome</keyword>